<name>A0ABU0QDE2_STRAH</name>
<protein>
    <recommendedName>
        <fullName evidence="1">Transposase putative helix-turn-helix domain-containing protein</fullName>
    </recommendedName>
</protein>
<evidence type="ECO:0000313" key="3">
    <source>
        <dbReference type="Proteomes" id="UP001243364"/>
    </source>
</evidence>
<proteinExistence type="predicted"/>
<dbReference type="Proteomes" id="UP001243364">
    <property type="component" value="Unassembled WGS sequence"/>
</dbReference>
<dbReference type="RefSeq" id="WP_307049380.1">
    <property type="nucleotide sequence ID" value="NZ_JAUSYA010000001.1"/>
</dbReference>
<sequence>MRATADHAKRAYFHPTAARAAAPSRMFGCVRTVCNLALAALAEAWAWQERVNYSATSVIAVDRFFPSSRVVLLRAAARRRRRHRAA</sequence>
<accession>A0ABU0QDE2</accession>
<dbReference type="EMBL" id="JAUSYA010000001">
    <property type="protein sequence ID" value="MDQ0688674.1"/>
    <property type="molecule type" value="Genomic_DNA"/>
</dbReference>
<evidence type="ECO:0000259" key="1">
    <source>
        <dbReference type="Pfam" id="PF12323"/>
    </source>
</evidence>
<comment type="caution">
    <text evidence="2">The sequence shown here is derived from an EMBL/GenBank/DDBJ whole genome shotgun (WGS) entry which is preliminary data.</text>
</comment>
<dbReference type="Pfam" id="PF12323">
    <property type="entry name" value="HTH_OrfB_IS605"/>
    <property type="match status" value="1"/>
</dbReference>
<feature type="domain" description="Transposase putative helix-turn-helix" evidence="1">
    <location>
        <begin position="13"/>
        <end position="46"/>
    </location>
</feature>
<reference evidence="2 3" key="1">
    <citation type="submission" date="2023-07" db="EMBL/GenBank/DDBJ databases">
        <title>Comparative genomics of wheat-associated soil bacteria to identify genetic determinants of phenazine resistance.</title>
        <authorList>
            <person name="Mouncey N."/>
        </authorList>
    </citation>
    <scope>NUCLEOTIDE SEQUENCE [LARGE SCALE GENOMIC DNA]</scope>
    <source>
        <strain evidence="2 3">W4I19-2</strain>
    </source>
</reference>
<evidence type="ECO:0000313" key="2">
    <source>
        <dbReference type="EMBL" id="MDQ0688674.1"/>
    </source>
</evidence>
<dbReference type="InterPro" id="IPR021027">
    <property type="entry name" value="Transposase_put_HTH"/>
</dbReference>
<keyword evidence="3" id="KW-1185">Reference proteome</keyword>
<gene>
    <name evidence="2" type="ORF">QFZ56_007637</name>
</gene>
<organism evidence="2 3">
    <name type="scientific">Streptomyces achromogenes</name>
    <dbReference type="NCBI Taxonomy" id="67255"/>
    <lineage>
        <taxon>Bacteria</taxon>
        <taxon>Bacillati</taxon>
        <taxon>Actinomycetota</taxon>
        <taxon>Actinomycetes</taxon>
        <taxon>Kitasatosporales</taxon>
        <taxon>Streptomycetaceae</taxon>
        <taxon>Streptomyces</taxon>
    </lineage>
</organism>